<comment type="similarity">
    <text evidence="1">Belongs to the thioredoxin family. DsbA subfamily.</text>
</comment>
<proteinExistence type="inferred from homology"/>
<keyword evidence="8" id="KW-0413">Isomerase</keyword>
<dbReference type="GO" id="GO:0016853">
    <property type="term" value="F:isomerase activity"/>
    <property type="evidence" value="ECO:0007669"/>
    <property type="project" value="UniProtKB-KW"/>
</dbReference>
<evidence type="ECO:0000256" key="4">
    <source>
        <dbReference type="ARBA" id="ARBA00023157"/>
    </source>
</evidence>
<dbReference type="InterPro" id="IPR036249">
    <property type="entry name" value="Thioredoxin-like_sf"/>
</dbReference>
<dbReference type="GO" id="GO:0016491">
    <property type="term" value="F:oxidoreductase activity"/>
    <property type="evidence" value="ECO:0007669"/>
    <property type="project" value="UniProtKB-KW"/>
</dbReference>
<dbReference type="EMBL" id="JACHEK010000005">
    <property type="protein sequence ID" value="MBB6144923.1"/>
    <property type="molecule type" value="Genomic_DNA"/>
</dbReference>
<dbReference type="Gene3D" id="3.40.30.10">
    <property type="entry name" value="Glutaredoxin"/>
    <property type="match status" value="1"/>
</dbReference>
<feature type="domain" description="Thioredoxin" evidence="7">
    <location>
        <begin position="113"/>
        <end position="332"/>
    </location>
</feature>
<evidence type="ECO:0000256" key="6">
    <source>
        <dbReference type="SAM" id="SignalP"/>
    </source>
</evidence>
<dbReference type="SUPFAM" id="SSF52833">
    <property type="entry name" value="Thioredoxin-like"/>
    <property type="match status" value="1"/>
</dbReference>
<keyword evidence="2 6" id="KW-0732">Signal</keyword>
<evidence type="ECO:0000256" key="2">
    <source>
        <dbReference type="ARBA" id="ARBA00022729"/>
    </source>
</evidence>
<dbReference type="OrthoDB" id="117402at2"/>
<evidence type="ECO:0000313" key="8">
    <source>
        <dbReference type="EMBL" id="MBB6144923.1"/>
    </source>
</evidence>
<dbReference type="Pfam" id="PF13462">
    <property type="entry name" value="Thioredoxin_4"/>
    <property type="match status" value="1"/>
</dbReference>
<keyword evidence="9" id="KW-1185">Reference proteome</keyword>
<dbReference type="InterPro" id="IPR012336">
    <property type="entry name" value="Thioredoxin-like_fold"/>
</dbReference>
<dbReference type="Proteomes" id="UP000538666">
    <property type="component" value="Unassembled WGS sequence"/>
</dbReference>
<evidence type="ECO:0000256" key="3">
    <source>
        <dbReference type="ARBA" id="ARBA00023002"/>
    </source>
</evidence>
<dbReference type="PANTHER" id="PTHR13887:SF14">
    <property type="entry name" value="DISULFIDE BOND FORMATION PROTEIN D"/>
    <property type="match status" value="1"/>
</dbReference>
<name>A0A841JU43_9BACT</name>
<evidence type="ECO:0000259" key="7">
    <source>
        <dbReference type="PROSITE" id="PS51352"/>
    </source>
</evidence>
<feature type="chain" id="PRO_5032746284" evidence="6">
    <location>
        <begin position="43"/>
        <end position="335"/>
    </location>
</feature>
<keyword evidence="4" id="KW-1015">Disulfide bond</keyword>
<protein>
    <submittedName>
        <fullName evidence="8">Protein-disulfide isomerase</fullName>
    </submittedName>
</protein>
<reference evidence="8 9" key="1">
    <citation type="submission" date="2020-08" db="EMBL/GenBank/DDBJ databases">
        <title>Genomic Encyclopedia of Type Strains, Phase IV (KMG-IV): sequencing the most valuable type-strain genomes for metagenomic binning, comparative biology and taxonomic classification.</title>
        <authorList>
            <person name="Goeker M."/>
        </authorList>
    </citation>
    <scope>NUCLEOTIDE SEQUENCE [LARGE SCALE GENOMIC DNA]</scope>
    <source>
        <strain evidence="8 9">DSM 103733</strain>
    </source>
</reference>
<evidence type="ECO:0000256" key="5">
    <source>
        <dbReference type="ARBA" id="ARBA00023284"/>
    </source>
</evidence>
<sequence>MGVVLRLSSTGVTKMFLRSALAGALLVSATHGSFLYAQEAPAAPTPAPATSAPQFPPVGPNNFSATTPTRETVEQFLKISWGYDTDRVWEVFAIEPTPAPNVSKVTIYVAQKSNAQQIAPLVFYVTPDGNHLIANEVLPFGAHPYAETRRALQERAAGPSRGASDKKFEFVEFADFQCPHCKAVQPTIERLVQDFPNARFVFENFPLVSIHSEAYKAAAYGVCVAQQGGDAAFFKYADAVFANQQNLTPEGSDAALGEAVTKAGLDPAKIGSCSYTSAGKTPVDASVKLARDLNVNETPMLFINGRQIPVGEVANGELPYEKLKEIVAYQFSLDQ</sequence>
<feature type="signal peptide" evidence="6">
    <location>
        <begin position="1"/>
        <end position="42"/>
    </location>
</feature>
<keyword evidence="5" id="KW-0676">Redox-active center</keyword>
<dbReference type="AlphaFoldDB" id="A0A841JU43"/>
<dbReference type="PROSITE" id="PS51352">
    <property type="entry name" value="THIOREDOXIN_2"/>
    <property type="match status" value="1"/>
</dbReference>
<dbReference type="PANTHER" id="PTHR13887">
    <property type="entry name" value="GLUTATHIONE S-TRANSFERASE KAPPA"/>
    <property type="match status" value="1"/>
</dbReference>
<keyword evidence="3" id="KW-0560">Oxidoreductase</keyword>
<accession>A0A841JU43</accession>
<evidence type="ECO:0000313" key="9">
    <source>
        <dbReference type="Proteomes" id="UP000538666"/>
    </source>
</evidence>
<comment type="caution">
    <text evidence="8">The sequence shown here is derived from an EMBL/GenBank/DDBJ whole genome shotgun (WGS) entry which is preliminary data.</text>
</comment>
<dbReference type="RefSeq" id="WP_050059530.1">
    <property type="nucleotide sequence ID" value="NZ_JACHEK010000005.1"/>
</dbReference>
<dbReference type="InterPro" id="IPR013766">
    <property type="entry name" value="Thioredoxin_domain"/>
</dbReference>
<organism evidence="8 9">
    <name type="scientific">Silvibacterium bohemicum</name>
    <dbReference type="NCBI Taxonomy" id="1577686"/>
    <lineage>
        <taxon>Bacteria</taxon>
        <taxon>Pseudomonadati</taxon>
        <taxon>Acidobacteriota</taxon>
        <taxon>Terriglobia</taxon>
        <taxon>Terriglobales</taxon>
        <taxon>Acidobacteriaceae</taxon>
        <taxon>Silvibacterium</taxon>
    </lineage>
</organism>
<gene>
    <name evidence="8" type="ORF">HNQ77_002879</name>
</gene>
<evidence type="ECO:0000256" key="1">
    <source>
        <dbReference type="ARBA" id="ARBA00005791"/>
    </source>
</evidence>